<organism evidence="1 2">
    <name type="scientific">Ascodesmis nigricans</name>
    <dbReference type="NCBI Taxonomy" id="341454"/>
    <lineage>
        <taxon>Eukaryota</taxon>
        <taxon>Fungi</taxon>
        <taxon>Dikarya</taxon>
        <taxon>Ascomycota</taxon>
        <taxon>Pezizomycotina</taxon>
        <taxon>Pezizomycetes</taxon>
        <taxon>Pezizales</taxon>
        <taxon>Ascodesmidaceae</taxon>
        <taxon>Ascodesmis</taxon>
    </lineage>
</organism>
<dbReference type="AlphaFoldDB" id="A0A4S2MZR6"/>
<sequence length="149" mass="16773">MAISQPCKTLIPKPDTSRSRTKVFHSASYKLNGQYLTASLQMEAFMNTQIRSADEWNAIRAADWVSILGPAVLQALQCLFTFLSMKHDKRRLGTSGLFDRFAPGDQFEPLNYHEKVILIDALTIYETHRSSAGKMWQDMLVLPGLPGPD</sequence>
<keyword evidence="2" id="KW-1185">Reference proteome</keyword>
<dbReference type="Proteomes" id="UP000298138">
    <property type="component" value="Unassembled WGS sequence"/>
</dbReference>
<evidence type="ECO:0000313" key="2">
    <source>
        <dbReference type="Proteomes" id="UP000298138"/>
    </source>
</evidence>
<dbReference type="EMBL" id="ML220116">
    <property type="protein sequence ID" value="TGZ82280.1"/>
    <property type="molecule type" value="Genomic_DNA"/>
</dbReference>
<dbReference type="InParanoid" id="A0A4S2MZR6"/>
<evidence type="ECO:0000313" key="1">
    <source>
        <dbReference type="EMBL" id="TGZ82280.1"/>
    </source>
</evidence>
<name>A0A4S2MZR6_9PEZI</name>
<gene>
    <name evidence="1" type="ORF">EX30DRAFT_370945</name>
</gene>
<protein>
    <submittedName>
        <fullName evidence="1">Uncharacterized protein</fullName>
    </submittedName>
</protein>
<accession>A0A4S2MZR6</accession>
<reference evidence="1 2" key="1">
    <citation type="submission" date="2019-04" db="EMBL/GenBank/DDBJ databases">
        <title>Comparative genomics and transcriptomics to analyze fruiting body development in filamentous ascomycetes.</title>
        <authorList>
            <consortium name="DOE Joint Genome Institute"/>
            <person name="Lutkenhaus R."/>
            <person name="Traeger S."/>
            <person name="Breuer J."/>
            <person name="Kuo A."/>
            <person name="Lipzen A."/>
            <person name="Pangilinan J."/>
            <person name="Dilworth D."/>
            <person name="Sandor L."/>
            <person name="Poggeler S."/>
            <person name="Barry K."/>
            <person name="Grigoriev I.V."/>
            <person name="Nowrousian M."/>
        </authorList>
    </citation>
    <scope>NUCLEOTIDE SEQUENCE [LARGE SCALE GENOMIC DNA]</scope>
    <source>
        <strain evidence="1 2">CBS 389.68</strain>
    </source>
</reference>
<proteinExistence type="predicted"/>